<dbReference type="Pfam" id="PF17823">
    <property type="entry name" value="DUF5585"/>
    <property type="match status" value="1"/>
</dbReference>
<feature type="compositionally biased region" description="Polar residues" evidence="1">
    <location>
        <begin position="42"/>
        <end position="107"/>
    </location>
</feature>
<accession>A0AAV6SYF2</accession>
<keyword evidence="5" id="KW-1185">Reference proteome</keyword>
<feature type="transmembrane region" description="Helical" evidence="2">
    <location>
        <begin position="360"/>
        <end position="380"/>
    </location>
</feature>
<evidence type="ECO:0000313" key="4">
    <source>
        <dbReference type="EMBL" id="KAG7522262.1"/>
    </source>
</evidence>
<reference evidence="4 5" key="1">
    <citation type="journal article" date="2021" name="Sci. Rep.">
        <title>Chromosome anchoring in Senegalese sole (Solea senegalensis) reveals sex-associated markers and genome rearrangements in flatfish.</title>
        <authorList>
            <person name="Guerrero-Cozar I."/>
            <person name="Gomez-Garrido J."/>
            <person name="Berbel C."/>
            <person name="Martinez-Blanch J.F."/>
            <person name="Alioto T."/>
            <person name="Claros M.G."/>
            <person name="Gagnaire P.A."/>
            <person name="Manchado M."/>
        </authorList>
    </citation>
    <scope>NUCLEOTIDE SEQUENCE [LARGE SCALE GENOMIC DNA]</scope>
    <source>
        <strain evidence="4">Sse05_10M</strain>
    </source>
</reference>
<sequence length="407" mass="42303">MSLHPPKLHLNPVVCLHLLFLLLLLSDSTSSSSSSRDDVKRSGNSLTQLNTTQANCSTPCNTGVSENVTKTSDVKPVTQQKSLSSEPSGVNINQSSSLPSTHTTVSHKLNDFSPLSIPLNKSAGGNHSTTASPTGLTEQEGHTTESITDTHTTTSTITKTTTTTTTTTTPVPTTKTLTKPSTPVPTATTASTTTTTTTTTLSTATPVPTTTPAPTTTPTLTTTTTTPMPTTPIPTTPMPTTTTPTPRTTTTTTTTTPTPTTITTTTTTPTPTTTTPTTTTKTPMPTTTTTPHPPTTVKAPTTSSSANTPGTTTTSMTPLSSSAPNSGWDHKEVVASGTKVSVVDTAGGALTRQLVDTSSLLAVLLFGLLFFLVTVGVFVAQAYESYKRKDYTQVDYLINGMYTDSGV</sequence>
<dbReference type="EMBL" id="JAGKHQ010000002">
    <property type="protein sequence ID" value="KAG7522263.1"/>
    <property type="molecule type" value="Genomic_DNA"/>
</dbReference>
<gene>
    <name evidence="4" type="ORF">JOB18_017776</name>
</gene>
<evidence type="ECO:0000256" key="2">
    <source>
        <dbReference type="SAM" id="Phobius"/>
    </source>
</evidence>
<protein>
    <submittedName>
        <fullName evidence="4">Uncharacterized protein</fullName>
    </submittedName>
</protein>
<feature type="compositionally biased region" description="Low complexity" evidence="1">
    <location>
        <begin position="144"/>
        <end position="228"/>
    </location>
</feature>
<organism evidence="4 5">
    <name type="scientific">Solea senegalensis</name>
    <name type="common">Senegalese sole</name>
    <dbReference type="NCBI Taxonomy" id="28829"/>
    <lineage>
        <taxon>Eukaryota</taxon>
        <taxon>Metazoa</taxon>
        <taxon>Chordata</taxon>
        <taxon>Craniata</taxon>
        <taxon>Vertebrata</taxon>
        <taxon>Euteleostomi</taxon>
        <taxon>Actinopterygii</taxon>
        <taxon>Neopterygii</taxon>
        <taxon>Teleostei</taxon>
        <taxon>Neoteleostei</taxon>
        <taxon>Acanthomorphata</taxon>
        <taxon>Carangaria</taxon>
        <taxon>Pleuronectiformes</taxon>
        <taxon>Pleuronectoidei</taxon>
        <taxon>Soleidae</taxon>
        <taxon>Solea</taxon>
    </lineage>
</organism>
<evidence type="ECO:0000256" key="1">
    <source>
        <dbReference type="SAM" id="MobiDB-lite"/>
    </source>
</evidence>
<feature type="chain" id="PRO_5044715299" evidence="3">
    <location>
        <begin position="32"/>
        <end position="407"/>
    </location>
</feature>
<evidence type="ECO:0000256" key="3">
    <source>
        <dbReference type="SAM" id="SignalP"/>
    </source>
</evidence>
<keyword evidence="2" id="KW-0472">Membrane</keyword>
<feature type="signal peptide" evidence="3">
    <location>
        <begin position="1"/>
        <end position="31"/>
    </location>
</feature>
<reference evidence="4" key="2">
    <citation type="submission" date="2021-03" db="EMBL/GenBank/DDBJ databases">
        <authorList>
            <person name="Guerrero-Cozar I."/>
            <person name="Gomez-Garrido J."/>
            <person name="Berbel C."/>
            <person name="Martinez-Blanch J.F."/>
            <person name="Alioto T."/>
            <person name="Claros M.G."/>
            <person name="Gagnaire P.A."/>
            <person name="Manchado M."/>
        </authorList>
    </citation>
    <scope>NUCLEOTIDE SEQUENCE</scope>
    <source>
        <strain evidence="4">Sse05_10M</strain>
        <tissue evidence="4">Blood</tissue>
    </source>
</reference>
<evidence type="ECO:0000313" key="5">
    <source>
        <dbReference type="Proteomes" id="UP000693946"/>
    </source>
</evidence>
<feature type="compositionally biased region" description="Low complexity" evidence="1">
    <location>
        <begin position="238"/>
        <end position="324"/>
    </location>
</feature>
<keyword evidence="2" id="KW-0812">Transmembrane</keyword>
<comment type="caution">
    <text evidence="4">The sequence shown here is derived from an EMBL/GenBank/DDBJ whole genome shotgun (WGS) entry which is preliminary data.</text>
</comment>
<dbReference type="InterPro" id="IPR041056">
    <property type="entry name" value="DUF5585"/>
</dbReference>
<keyword evidence="3" id="KW-0732">Signal</keyword>
<dbReference type="Proteomes" id="UP000693946">
    <property type="component" value="Linkage Group LG10"/>
</dbReference>
<feature type="region of interest" description="Disordered" evidence="1">
    <location>
        <begin position="29"/>
        <end position="329"/>
    </location>
</feature>
<proteinExistence type="predicted"/>
<keyword evidence="2" id="KW-1133">Transmembrane helix</keyword>
<name>A0AAV6SYF2_SOLSE</name>
<feature type="compositionally biased region" description="Polar residues" evidence="1">
    <location>
        <begin position="123"/>
        <end position="137"/>
    </location>
</feature>
<dbReference type="EMBL" id="JAGKHQ010000002">
    <property type="protein sequence ID" value="KAG7522262.1"/>
    <property type="molecule type" value="Genomic_DNA"/>
</dbReference>
<dbReference type="AlphaFoldDB" id="A0AAV6SYF2"/>